<comment type="caution">
    <text evidence="5">The sequence shown here is derived from an EMBL/GenBank/DDBJ whole genome shotgun (WGS) entry which is preliminary data.</text>
</comment>
<dbReference type="Gene3D" id="3.40.50.1820">
    <property type="entry name" value="alpha/beta hydrolase"/>
    <property type="match status" value="1"/>
</dbReference>
<dbReference type="InterPro" id="IPR000073">
    <property type="entry name" value="AB_hydrolase_1"/>
</dbReference>
<dbReference type="InterPro" id="IPR029058">
    <property type="entry name" value="AB_hydrolase_fold"/>
</dbReference>
<dbReference type="GO" id="GO:0016042">
    <property type="term" value="P:lipid catabolic process"/>
    <property type="evidence" value="ECO:0007669"/>
    <property type="project" value="UniProtKB-KW"/>
</dbReference>
<reference evidence="5 7" key="1">
    <citation type="submission" date="2019-07" db="EMBL/GenBank/DDBJ databases">
        <title>Genomes of sea-ice associated Colwellia species.</title>
        <authorList>
            <person name="Bowman J.P."/>
        </authorList>
    </citation>
    <scope>NUCLEOTIDE SEQUENCE [LARGE SCALE GENOMIC DNA]</scope>
    <source>
        <strain evidence="4 6">ACAM 607</strain>
        <strain evidence="5 7">IC036</strain>
    </source>
</reference>
<accession>A0A5C6QPE2</accession>
<dbReference type="GO" id="GO:0016787">
    <property type="term" value="F:hydrolase activity"/>
    <property type="evidence" value="ECO:0007669"/>
    <property type="project" value="UniProtKB-KW"/>
</dbReference>
<feature type="domain" description="AB hydrolase-1" evidence="3">
    <location>
        <begin position="29"/>
        <end position="148"/>
    </location>
</feature>
<dbReference type="EMBL" id="VOLR01000004">
    <property type="protein sequence ID" value="TWX62108.1"/>
    <property type="molecule type" value="Genomic_DNA"/>
</dbReference>
<sequence>MTNQESLFLSQGEHQLHLRHIWQKKGGTPIFMLHGAIENGLIFYTKKGKGLACYLAEQGFDVYVADLRGRGESTPRIDEHAVHGQFEAITEDIPLFINYIFKVTQQKINLVAHSWGGVLLASTLARFPIITQRVRSKTCFGTKRMVTVKSLEKMFKVNIVWNNLAPKLAKKKGFLDAKKHGIGSDNETAQSLADSVAWVKKSDWHDTTDGFDYSQAAKSVDWPPTWHFTGSKDKVLGHASDVNIFIQESNPKAKFTLLSKSSGNMQNYDHINILTHPNANVDHYPQLVKWLKSH</sequence>
<dbReference type="Proteomes" id="UP000321525">
    <property type="component" value="Unassembled WGS sequence"/>
</dbReference>
<gene>
    <name evidence="4" type="ORF">ESZ26_03810</name>
    <name evidence="5" type="ORF">ESZ27_03065</name>
</gene>
<evidence type="ECO:0000313" key="4">
    <source>
        <dbReference type="EMBL" id="TWX62108.1"/>
    </source>
</evidence>
<dbReference type="OrthoDB" id="5758827at2"/>
<name>A0A5C6QPE2_9GAMM</name>
<protein>
    <submittedName>
        <fullName evidence="5">Alpha/beta hydrolase</fullName>
    </submittedName>
</protein>
<evidence type="ECO:0000256" key="1">
    <source>
        <dbReference type="ARBA" id="ARBA00022963"/>
    </source>
</evidence>
<evidence type="ECO:0000313" key="6">
    <source>
        <dbReference type="Proteomes" id="UP000321525"/>
    </source>
</evidence>
<dbReference type="AlphaFoldDB" id="A0A5C6QPE2"/>
<dbReference type="RefSeq" id="WP_146798184.1">
    <property type="nucleotide sequence ID" value="NZ_VOLP01000005.1"/>
</dbReference>
<keyword evidence="6" id="KW-1185">Reference proteome</keyword>
<dbReference type="Proteomes" id="UP000321917">
    <property type="component" value="Unassembled WGS sequence"/>
</dbReference>
<dbReference type="Pfam" id="PF00561">
    <property type="entry name" value="Abhydrolase_1"/>
    <property type="match status" value="1"/>
</dbReference>
<organism evidence="5 7">
    <name type="scientific">Colwellia hornerae</name>
    <dbReference type="NCBI Taxonomy" id="89402"/>
    <lineage>
        <taxon>Bacteria</taxon>
        <taxon>Pseudomonadati</taxon>
        <taxon>Pseudomonadota</taxon>
        <taxon>Gammaproteobacteria</taxon>
        <taxon>Alteromonadales</taxon>
        <taxon>Colwelliaceae</taxon>
        <taxon>Colwellia</taxon>
    </lineage>
</organism>
<dbReference type="SUPFAM" id="SSF53474">
    <property type="entry name" value="alpha/beta-Hydrolases"/>
    <property type="match status" value="1"/>
</dbReference>
<evidence type="ECO:0000256" key="2">
    <source>
        <dbReference type="ARBA" id="ARBA00023098"/>
    </source>
</evidence>
<evidence type="ECO:0000313" key="7">
    <source>
        <dbReference type="Proteomes" id="UP000321917"/>
    </source>
</evidence>
<dbReference type="EMBL" id="VOLQ01000004">
    <property type="protein sequence ID" value="TWX70510.1"/>
    <property type="molecule type" value="Genomic_DNA"/>
</dbReference>
<dbReference type="PANTHER" id="PTHR11005">
    <property type="entry name" value="LYSOSOMAL ACID LIPASE-RELATED"/>
    <property type="match status" value="1"/>
</dbReference>
<evidence type="ECO:0000259" key="3">
    <source>
        <dbReference type="Pfam" id="PF00561"/>
    </source>
</evidence>
<keyword evidence="2" id="KW-0443">Lipid metabolism</keyword>
<keyword evidence="1" id="KW-0442">Lipid degradation</keyword>
<evidence type="ECO:0000313" key="5">
    <source>
        <dbReference type="EMBL" id="TWX70510.1"/>
    </source>
</evidence>
<keyword evidence="5" id="KW-0378">Hydrolase</keyword>
<proteinExistence type="predicted"/>